<evidence type="ECO:0000313" key="2">
    <source>
        <dbReference type="EMBL" id="TFC50127.1"/>
    </source>
</evidence>
<keyword evidence="3" id="KW-1185">Reference proteome</keyword>
<dbReference type="CDD" id="cd00143">
    <property type="entry name" value="PP2Cc"/>
    <property type="match status" value="1"/>
</dbReference>
<comment type="caution">
    <text evidence="2">The sequence shown here is derived from an EMBL/GenBank/DDBJ whole genome shotgun (WGS) entry which is preliminary data.</text>
</comment>
<reference evidence="2 3" key="1">
    <citation type="submission" date="2019-03" db="EMBL/GenBank/DDBJ databases">
        <title>Genomics of glacier-inhabiting Cryobacterium strains.</title>
        <authorList>
            <person name="Liu Q."/>
            <person name="Xin Y.-H."/>
        </authorList>
    </citation>
    <scope>NUCLEOTIDE SEQUENCE [LARGE SCALE GENOMIC DNA]</scope>
    <source>
        <strain evidence="3">TMT1-22</strain>
    </source>
</reference>
<dbReference type="InterPro" id="IPR001932">
    <property type="entry name" value="PPM-type_phosphatase-like_dom"/>
</dbReference>
<evidence type="ECO:0000259" key="1">
    <source>
        <dbReference type="PROSITE" id="PS51746"/>
    </source>
</evidence>
<dbReference type="GO" id="GO:0004722">
    <property type="term" value="F:protein serine/threonine phosphatase activity"/>
    <property type="evidence" value="ECO:0007669"/>
    <property type="project" value="InterPro"/>
</dbReference>
<dbReference type="InterPro" id="IPR036457">
    <property type="entry name" value="PPM-type-like_dom_sf"/>
</dbReference>
<sequence>MTQIGQGSTGFTVVLPSVQKTVTLAWAALTDTGHRRQVNEDSLVAEPPVFAVADGMGGHSAGDVASAAVVTRLAELAGTDHLEAEAINFALGLSVIDMAAGEGVTDLGTGTTVTGVAIGIVSGAPQWIVFNIGDSRVYQLTSGVLEQVTTDHSVVQELVDAGRITRDEADVHPHGNIVTRAVGFHEPPVPDYRIRPLQAGMRLLICSDGLTKELTAYGIRHFLISNPRADDAAEALLDAALDNGGRDNVTVIVLDVLAVEDSSATEDTAAAEGSVPPELG</sequence>
<dbReference type="RefSeq" id="WP_134365397.1">
    <property type="nucleotide sequence ID" value="NZ_SOFY01000021.1"/>
</dbReference>
<dbReference type="Proteomes" id="UP000297403">
    <property type="component" value="Unassembled WGS sequence"/>
</dbReference>
<name>A0AAQ2C7N2_9MICO</name>
<dbReference type="Gene3D" id="3.60.40.10">
    <property type="entry name" value="PPM-type phosphatase domain"/>
    <property type="match status" value="1"/>
</dbReference>
<dbReference type="SMART" id="SM00332">
    <property type="entry name" value="PP2Cc"/>
    <property type="match status" value="1"/>
</dbReference>
<dbReference type="PANTHER" id="PTHR47992">
    <property type="entry name" value="PROTEIN PHOSPHATASE"/>
    <property type="match status" value="1"/>
</dbReference>
<dbReference type="Pfam" id="PF13672">
    <property type="entry name" value="PP2C_2"/>
    <property type="match status" value="1"/>
</dbReference>
<organism evidence="2 3">
    <name type="scientific">Cryobacterium shii</name>
    <dbReference type="NCBI Taxonomy" id="1259235"/>
    <lineage>
        <taxon>Bacteria</taxon>
        <taxon>Bacillati</taxon>
        <taxon>Actinomycetota</taxon>
        <taxon>Actinomycetes</taxon>
        <taxon>Micrococcales</taxon>
        <taxon>Microbacteriaceae</taxon>
        <taxon>Cryobacterium</taxon>
    </lineage>
</organism>
<protein>
    <submittedName>
        <fullName evidence="2">Serine/threonine-protein phosphatase</fullName>
    </submittedName>
</protein>
<dbReference type="InterPro" id="IPR015655">
    <property type="entry name" value="PP2C"/>
</dbReference>
<dbReference type="EMBL" id="SOFY01000021">
    <property type="protein sequence ID" value="TFC50127.1"/>
    <property type="molecule type" value="Genomic_DNA"/>
</dbReference>
<dbReference type="SMART" id="SM00331">
    <property type="entry name" value="PP2C_SIG"/>
    <property type="match status" value="1"/>
</dbReference>
<dbReference type="AlphaFoldDB" id="A0AAQ2C7N2"/>
<feature type="domain" description="PPM-type phosphatase" evidence="1">
    <location>
        <begin position="25"/>
        <end position="256"/>
    </location>
</feature>
<dbReference type="SUPFAM" id="SSF81606">
    <property type="entry name" value="PP2C-like"/>
    <property type="match status" value="1"/>
</dbReference>
<dbReference type="PROSITE" id="PS51746">
    <property type="entry name" value="PPM_2"/>
    <property type="match status" value="1"/>
</dbReference>
<evidence type="ECO:0000313" key="3">
    <source>
        <dbReference type="Proteomes" id="UP000297403"/>
    </source>
</evidence>
<accession>A0AAQ2C7N2</accession>
<gene>
    <name evidence="2" type="ORF">E3O49_05050</name>
</gene>
<proteinExistence type="predicted"/>